<gene>
    <name evidence="5" type="primary">phaE</name>
    <name evidence="5" type="ORF">AB6713_02880</name>
</gene>
<keyword evidence="3" id="KW-0583">PHB biosynthesis</keyword>
<comment type="caution">
    <text evidence="5">The sequence shown here is derived from an EMBL/GenBank/DDBJ whole genome shotgun (WGS) entry which is preliminary data.</text>
</comment>
<name>A0ABV4HLF5_9GAMM</name>
<feature type="compositionally biased region" description="Low complexity" evidence="4">
    <location>
        <begin position="387"/>
        <end position="403"/>
    </location>
</feature>
<evidence type="ECO:0000256" key="1">
    <source>
        <dbReference type="ARBA" id="ARBA00004683"/>
    </source>
</evidence>
<dbReference type="EMBL" id="JBFWIC010000003">
    <property type="protein sequence ID" value="MEZ0473560.1"/>
    <property type="molecule type" value="Genomic_DNA"/>
</dbReference>
<evidence type="ECO:0000256" key="3">
    <source>
        <dbReference type="ARBA" id="ARBA00022752"/>
    </source>
</evidence>
<organism evidence="5 6">
    <name type="scientific">Luteimonas salinilitoris</name>
    <dbReference type="NCBI Taxonomy" id="3237697"/>
    <lineage>
        <taxon>Bacteria</taxon>
        <taxon>Pseudomonadati</taxon>
        <taxon>Pseudomonadota</taxon>
        <taxon>Gammaproteobacteria</taxon>
        <taxon>Lysobacterales</taxon>
        <taxon>Lysobacteraceae</taxon>
        <taxon>Luteimonas</taxon>
    </lineage>
</organism>
<dbReference type="Proteomes" id="UP001566331">
    <property type="component" value="Unassembled WGS sequence"/>
</dbReference>
<feature type="compositionally biased region" description="Basic residues" evidence="4">
    <location>
        <begin position="313"/>
        <end position="327"/>
    </location>
</feature>
<dbReference type="RefSeq" id="WP_370563086.1">
    <property type="nucleotide sequence ID" value="NZ_JBFWIB010000002.1"/>
</dbReference>
<dbReference type="NCBIfam" id="TIGR01834">
    <property type="entry name" value="PHA_synth_III_E"/>
    <property type="match status" value="1"/>
</dbReference>
<reference evidence="5 6" key="1">
    <citation type="submission" date="2024-07" db="EMBL/GenBank/DDBJ databases">
        <title>Luteimonas salilacus sp. nov., isolated from the shore soil of Salt Lake in Tibet of China.</title>
        <authorList>
            <person name="Zhang X."/>
            <person name="Li A."/>
        </authorList>
    </citation>
    <scope>NUCLEOTIDE SEQUENCE [LARGE SCALE GENOMIC DNA]</scope>
    <source>
        <strain evidence="5 6">B3-2-R+30</strain>
    </source>
</reference>
<evidence type="ECO:0000313" key="6">
    <source>
        <dbReference type="Proteomes" id="UP001566331"/>
    </source>
</evidence>
<dbReference type="InterPro" id="IPR010123">
    <property type="entry name" value="PHA_synth_III_E"/>
</dbReference>
<accession>A0ABV4HLF5</accession>
<keyword evidence="6" id="KW-1185">Reference proteome</keyword>
<evidence type="ECO:0000313" key="5">
    <source>
        <dbReference type="EMBL" id="MEZ0473560.1"/>
    </source>
</evidence>
<evidence type="ECO:0000256" key="4">
    <source>
        <dbReference type="SAM" id="MobiDB-lite"/>
    </source>
</evidence>
<sequence length="410" mass="44651">MANSEPQGGAAADFESLARQYWNAWGDALRSASPDAGAQGAQALQDAIGRWARMAQEQEQPGAADVVVARFDAQARQWYAQMQQVAAQFAGRDGSAADVVDAWKRALGAAGVNPFPEMFRSMRGPGLHDFEHWMEQVAPLLQAWRAQGSDLLELPAFGFAREHQERWQRLAQAQVELQQRTEAYNALMLKASQQAYAILERRLAEREQPGLQIESPRALFDLWVDAAEEAYAEVALSPEFREAYGDLVNAQMRVRGVVQREVEQLCRQFDMPTRSELDGAHRKIVELERQVRRLRDAVVSSTVASPEAAAVRKPAKAAKAGKPRKSAARSGQPAAVKRNAKTTTSKPVAARKTPSRTAGTGQRASKRPPRSNASSPAKRAAGRAKRSASAAAGKASPAPGAVKKAARSKR</sequence>
<dbReference type="Pfam" id="PF09712">
    <property type="entry name" value="PHA_synth_III_E"/>
    <property type="match status" value="1"/>
</dbReference>
<feature type="region of interest" description="Disordered" evidence="4">
    <location>
        <begin position="302"/>
        <end position="410"/>
    </location>
</feature>
<protein>
    <recommendedName>
        <fullName evidence="2">Poly(3-hydroxyalkanoate) polymerase subunit PhaE</fullName>
    </recommendedName>
</protein>
<proteinExistence type="predicted"/>
<evidence type="ECO:0000256" key="2">
    <source>
        <dbReference type="ARBA" id="ARBA00019066"/>
    </source>
</evidence>
<comment type="pathway">
    <text evidence="1">Biopolymer metabolism; poly-(R)-3-hydroxybutanoate biosynthesis.</text>
</comment>